<feature type="transmembrane region" description="Helical" evidence="7">
    <location>
        <begin position="326"/>
        <end position="359"/>
    </location>
</feature>
<evidence type="ECO:0000256" key="2">
    <source>
        <dbReference type="ARBA" id="ARBA00006434"/>
    </source>
</evidence>
<evidence type="ECO:0000256" key="5">
    <source>
        <dbReference type="ARBA" id="ARBA00023136"/>
    </source>
</evidence>
<dbReference type="Gene3D" id="1.20.1730.10">
    <property type="entry name" value="Sodium/glucose cotransporter"/>
    <property type="match status" value="1"/>
</dbReference>
<name>A0A2S7WNV5_9FLAO</name>
<dbReference type="NCBIfam" id="NF007790">
    <property type="entry name" value="PRK10484.1"/>
    <property type="match status" value="1"/>
</dbReference>
<dbReference type="AlphaFoldDB" id="A0A2S7WNV5"/>
<evidence type="ECO:0000256" key="3">
    <source>
        <dbReference type="ARBA" id="ARBA00022692"/>
    </source>
</evidence>
<comment type="similarity">
    <text evidence="2 6">Belongs to the sodium:solute symporter (SSF) (TC 2.A.21) family.</text>
</comment>
<keyword evidence="5 7" id="KW-0472">Membrane</keyword>
<keyword evidence="9" id="KW-1185">Reference proteome</keyword>
<dbReference type="CDD" id="cd10328">
    <property type="entry name" value="SLC5sbd_YidK"/>
    <property type="match status" value="1"/>
</dbReference>
<dbReference type="Pfam" id="PF00474">
    <property type="entry name" value="SSF"/>
    <property type="match status" value="1"/>
</dbReference>
<dbReference type="PANTHER" id="PTHR11819">
    <property type="entry name" value="SOLUTE CARRIER FAMILY 5"/>
    <property type="match status" value="1"/>
</dbReference>
<proteinExistence type="inferred from homology"/>
<feature type="transmembrane region" description="Helical" evidence="7">
    <location>
        <begin position="70"/>
        <end position="95"/>
    </location>
</feature>
<feature type="transmembrane region" description="Helical" evidence="7">
    <location>
        <begin position="507"/>
        <end position="526"/>
    </location>
</feature>
<protein>
    <submittedName>
        <fullName evidence="8">Solute:sodium symporter family transporter</fullName>
    </submittedName>
</protein>
<keyword evidence="4 7" id="KW-1133">Transmembrane helix</keyword>
<feature type="transmembrane region" description="Helical" evidence="7">
    <location>
        <begin position="279"/>
        <end position="306"/>
    </location>
</feature>
<evidence type="ECO:0000256" key="4">
    <source>
        <dbReference type="ARBA" id="ARBA00022989"/>
    </source>
</evidence>
<dbReference type="PROSITE" id="PS50283">
    <property type="entry name" value="NA_SOLUT_SYMP_3"/>
    <property type="match status" value="1"/>
</dbReference>
<dbReference type="InterPro" id="IPR038377">
    <property type="entry name" value="Na/Glc_symporter_sf"/>
</dbReference>
<comment type="subcellular location">
    <subcellularLocation>
        <location evidence="1">Membrane</location>
        <topology evidence="1">Multi-pass membrane protein</topology>
    </subcellularLocation>
</comment>
<feature type="transmembrane region" description="Helical" evidence="7">
    <location>
        <begin position="432"/>
        <end position="452"/>
    </location>
</feature>
<feature type="transmembrane region" description="Helical" evidence="7">
    <location>
        <begin position="159"/>
        <end position="177"/>
    </location>
</feature>
<dbReference type="GO" id="GO:0005412">
    <property type="term" value="F:D-glucose:sodium symporter activity"/>
    <property type="evidence" value="ECO:0007669"/>
    <property type="project" value="TreeGrafter"/>
</dbReference>
<gene>
    <name evidence="8" type="ORF">BTO18_08890</name>
</gene>
<evidence type="ECO:0000256" key="1">
    <source>
        <dbReference type="ARBA" id="ARBA00004141"/>
    </source>
</evidence>
<comment type="caution">
    <text evidence="8">The sequence shown here is derived from an EMBL/GenBank/DDBJ whole genome shotgun (WGS) entry which is preliminary data.</text>
</comment>
<dbReference type="PANTHER" id="PTHR11819:SF195">
    <property type="entry name" value="SODIUM_GLUCOSE COTRANSPORTER 4"/>
    <property type="match status" value="1"/>
</dbReference>
<feature type="transmembrane region" description="Helical" evidence="7">
    <location>
        <begin position="116"/>
        <end position="139"/>
    </location>
</feature>
<evidence type="ECO:0000256" key="6">
    <source>
        <dbReference type="RuleBase" id="RU362091"/>
    </source>
</evidence>
<organism evidence="8 9">
    <name type="scientific">Polaribacter porphyrae</name>
    <dbReference type="NCBI Taxonomy" id="1137780"/>
    <lineage>
        <taxon>Bacteria</taxon>
        <taxon>Pseudomonadati</taxon>
        <taxon>Bacteroidota</taxon>
        <taxon>Flavobacteriia</taxon>
        <taxon>Flavobacteriales</taxon>
        <taxon>Flavobacteriaceae</taxon>
    </lineage>
</organism>
<dbReference type="Proteomes" id="UP000238882">
    <property type="component" value="Unassembled WGS sequence"/>
</dbReference>
<dbReference type="NCBIfam" id="TIGR00813">
    <property type="entry name" value="sss"/>
    <property type="match status" value="1"/>
</dbReference>
<evidence type="ECO:0000256" key="7">
    <source>
        <dbReference type="SAM" id="Phobius"/>
    </source>
</evidence>
<feature type="transmembrane region" description="Helical" evidence="7">
    <location>
        <begin position="379"/>
        <end position="397"/>
    </location>
</feature>
<feature type="transmembrane region" description="Helical" evidence="7">
    <location>
        <begin position="409"/>
        <end position="425"/>
    </location>
</feature>
<feature type="transmembrane region" description="Helical" evidence="7">
    <location>
        <begin position="464"/>
        <end position="482"/>
    </location>
</feature>
<dbReference type="RefSeq" id="WP_105015879.1">
    <property type="nucleotide sequence ID" value="NZ_MSCN01000001.1"/>
</dbReference>
<dbReference type="OrthoDB" id="9814523at2"/>
<feature type="transmembrane region" description="Helical" evidence="7">
    <location>
        <begin position="189"/>
        <end position="209"/>
    </location>
</feature>
<evidence type="ECO:0000313" key="8">
    <source>
        <dbReference type="EMBL" id="PQJ79280.1"/>
    </source>
</evidence>
<reference evidence="8 9" key="1">
    <citation type="submission" date="2016-12" db="EMBL/GenBank/DDBJ databases">
        <title>Trade-off between light-utilization and light-protection in marine flavobacteria.</title>
        <authorList>
            <person name="Kumagai Y."/>
            <person name="Yoshizawa S."/>
            <person name="Kogure K."/>
            <person name="Iwasaki W."/>
        </authorList>
    </citation>
    <scope>NUCLEOTIDE SEQUENCE [LARGE SCALE GENOMIC DNA]</scope>
    <source>
        <strain evidence="8 9">NBRC 108759</strain>
    </source>
</reference>
<dbReference type="GO" id="GO:0005886">
    <property type="term" value="C:plasma membrane"/>
    <property type="evidence" value="ECO:0007669"/>
    <property type="project" value="TreeGrafter"/>
</dbReference>
<evidence type="ECO:0000313" key="9">
    <source>
        <dbReference type="Proteomes" id="UP000238882"/>
    </source>
</evidence>
<accession>A0A2S7WNV5</accession>
<keyword evidence="3 7" id="KW-0812">Transmembrane</keyword>
<dbReference type="InterPro" id="IPR001734">
    <property type="entry name" value="Na/solute_symporter"/>
</dbReference>
<feature type="transmembrane region" description="Helical" evidence="7">
    <location>
        <begin position="239"/>
        <end position="258"/>
    </location>
</feature>
<dbReference type="EMBL" id="MSCN01000001">
    <property type="protein sequence ID" value="PQJ79280.1"/>
    <property type="molecule type" value="Genomic_DNA"/>
</dbReference>
<sequence length="527" mass="56961">MQIITFLGFTVLVAVIAYLKTRNTDENSSDGYFLGGRSLTGIVIAGSLLLTNLSTEQIVGLNGAAFKEGILVMAWETLAAIAMVVTAVFLLPRYLKGGITTVPQFLERRYDKMTKTVTSGLFLTGYAVILLPIVLYSGALAINSMFSVPEMLGVSKNTALWITVWGIGIIGSIYAIFGGLKAVAVSDLINAIGLLIGGLLIPFFGLMAIGDGSISEGMSTLIESNPEKFNSIGGEDSSIPFATIFTGMMLVQLFYWGTNQAIIQRALGAKNLKEGQKGLLLASFIKILGPLIVVLPGVIAFHMFGTTLDNPDEAYPMLVTEVLPDYLVGFFAAVLFGAILSSFNSALNSSVTLFGIDIYQTYFKKDATEMEVVWAGKKFGIILALVSMCIAPLLVYASDGLFGYLQEANGIYSIPILTIIVVGYLTKYVPAIAAKIGVISGAVLYIISQFVIKPMVGEVNYPHFLHVMAILFVLNIIIMLLIGKFKPREVAYEQVYTNQVDITPWKYLKVTGIAVCVIVIGIYIYFA</sequence>